<evidence type="ECO:0000256" key="7">
    <source>
        <dbReference type="ARBA" id="ARBA00022842"/>
    </source>
</evidence>
<comment type="caution">
    <text evidence="10">The sequence shown here is derived from an EMBL/GenBank/DDBJ whole genome shotgun (WGS) entry which is preliminary data.</text>
</comment>
<keyword evidence="4 8" id="KW-0479">Metal-binding</keyword>
<dbReference type="GO" id="GO:0031564">
    <property type="term" value="P:transcription antitermination"/>
    <property type="evidence" value="ECO:0007669"/>
    <property type="project" value="UniProtKB-KW"/>
</dbReference>
<dbReference type="RefSeq" id="WP_053953944.1">
    <property type="nucleotide sequence ID" value="NZ_JBHUMT010000013.1"/>
</dbReference>
<feature type="binding site" evidence="8">
    <location>
        <position position="67"/>
    </location>
    <ligand>
        <name>Mg(2+)</name>
        <dbReference type="ChEBI" id="CHEBI:18420"/>
        <label>1</label>
        <note>catalytic</note>
    </ligand>
</feature>
<evidence type="ECO:0000256" key="9">
    <source>
        <dbReference type="RuleBase" id="RU364068"/>
    </source>
</evidence>
<proteinExistence type="inferred from homology"/>
<dbReference type="GO" id="GO:0008934">
    <property type="term" value="F:inositol monophosphate 1-phosphatase activity"/>
    <property type="evidence" value="ECO:0007669"/>
    <property type="project" value="InterPro"/>
</dbReference>
<keyword evidence="7 8" id="KW-0460">Magnesium</keyword>
<dbReference type="InterPro" id="IPR020583">
    <property type="entry name" value="Inositol_monoP_metal-BS"/>
</dbReference>
<comment type="catalytic activity">
    <reaction evidence="1 9">
        <text>a myo-inositol phosphate + H2O = myo-inositol + phosphate</text>
        <dbReference type="Rhea" id="RHEA:24056"/>
        <dbReference type="ChEBI" id="CHEBI:15377"/>
        <dbReference type="ChEBI" id="CHEBI:17268"/>
        <dbReference type="ChEBI" id="CHEBI:43474"/>
        <dbReference type="ChEBI" id="CHEBI:84139"/>
        <dbReference type="EC" id="3.1.3.25"/>
    </reaction>
</comment>
<dbReference type="Gene3D" id="3.30.540.10">
    <property type="entry name" value="Fructose-1,6-Bisphosphatase, subunit A, domain 1"/>
    <property type="match status" value="1"/>
</dbReference>
<accession>A0A432YTW4</accession>
<dbReference type="SUPFAM" id="SSF56655">
    <property type="entry name" value="Carbohydrate phosphatase"/>
    <property type="match status" value="1"/>
</dbReference>
<evidence type="ECO:0000256" key="5">
    <source>
        <dbReference type="ARBA" id="ARBA00022801"/>
    </source>
</evidence>
<dbReference type="CDD" id="cd01639">
    <property type="entry name" value="IMPase"/>
    <property type="match status" value="1"/>
</dbReference>
<dbReference type="GO" id="GO:0046872">
    <property type="term" value="F:metal ion binding"/>
    <property type="evidence" value="ECO:0007669"/>
    <property type="project" value="UniProtKB-KW"/>
</dbReference>
<dbReference type="AlphaFoldDB" id="A0A432YTW4"/>
<dbReference type="InterPro" id="IPR033942">
    <property type="entry name" value="IMPase"/>
</dbReference>
<dbReference type="FunFam" id="3.30.540.10:FF:000003">
    <property type="entry name" value="Inositol-1-monophosphatase"/>
    <property type="match status" value="1"/>
</dbReference>
<sequence length="258" mass="28256">MHPMLNIAVRAARAAGKILVKNFDQGHPVEAESKGLNDWVTDMDKAAEQAIINTIKKSYPDHGIIAEESGTQAGKENDFQWVIDPLDGTTNYMRGIPHFCISIALLHKGSVQQAVVYDPMREELFTASRGAGAQLNGRRLRISPKVELKGAILSTGFPFKMKSRLPEYLEMFSKLFEHCADVRRAGAAALDLAYVAAGRHDAFWEMGLKPWDILAGELLVREAGGIVSDFQGGHNYVQSGNIAAGAPKALKQMLAQIR</sequence>
<dbReference type="EMBL" id="PIQA01000003">
    <property type="protein sequence ID" value="RUO66759.1"/>
    <property type="molecule type" value="Genomic_DNA"/>
</dbReference>
<evidence type="ECO:0000256" key="2">
    <source>
        <dbReference type="ARBA" id="ARBA00001946"/>
    </source>
</evidence>
<evidence type="ECO:0000313" key="10">
    <source>
        <dbReference type="EMBL" id="RUO66759.1"/>
    </source>
</evidence>
<dbReference type="PROSITE" id="PS00629">
    <property type="entry name" value="IMP_1"/>
    <property type="match status" value="1"/>
</dbReference>
<dbReference type="NCBIfam" id="NF008027">
    <property type="entry name" value="PRK10757.1"/>
    <property type="match status" value="1"/>
</dbReference>
<evidence type="ECO:0000256" key="3">
    <source>
        <dbReference type="ARBA" id="ARBA00009759"/>
    </source>
</evidence>
<dbReference type="GO" id="GO:0006020">
    <property type="term" value="P:inositol metabolic process"/>
    <property type="evidence" value="ECO:0007669"/>
    <property type="project" value="TreeGrafter"/>
</dbReference>
<feature type="binding site" evidence="8">
    <location>
        <position position="84"/>
    </location>
    <ligand>
        <name>Mg(2+)</name>
        <dbReference type="ChEBI" id="CHEBI:18420"/>
        <label>1</label>
        <note>catalytic</note>
    </ligand>
</feature>
<feature type="binding site" evidence="8">
    <location>
        <position position="212"/>
    </location>
    <ligand>
        <name>Mg(2+)</name>
        <dbReference type="ChEBI" id="CHEBI:18420"/>
        <label>1</label>
        <note>catalytic</note>
    </ligand>
</feature>
<dbReference type="GO" id="GO:0007165">
    <property type="term" value="P:signal transduction"/>
    <property type="evidence" value="ECO:0007669"/>
    <property type="project" value="TreeGrafter"/>
</dbReference>
<evidence type="ECO:0000256" key="6">
    <source>
        <dbReference type="ARBA" id="ARBA00022814"/>
    </source>
</evidence>
<dbReference type="PANTHER" id="PTHR20854:SF4">
    <property type="entry name" value="INOSITOL-1-MONOPHOSPHATASE-RELATED"/>
    <property type="match status" value="1"/>
</dbReference>
<feature type="binding site" evidence="8">
    <location>
        <position position="87"/>
    </location>
    <ligand>
        <name>Mg(2+)</name>
        <dbReference type="ChEBI" id="CHEBI:18420"/>
        <label>1</label>
        <note>catalytic</note>
    </ligand>
</feature>
<dbReference type="Gene3D" id="3.40.190.80">
    <property type="match status" value="1"/>
</dbReference>
<evidence type="ECO:0000256" key="8">
    <source>
        <dbReference type="PIRSR" id="PIRSR600760-2"/>
    </source>
</evidence>
<dbReference type="InterPro" id="IPR000760">
    <property type="entry name" value="Inositol_monophosphatase-like"/>
</dbReference>
<keyword evidence="6" id="KW-0889">Transcription antitermination</keyword>
<evidence type="ECO:0000256" key="1">
    <source>
        <dbReference type="ARBA" id="ARBA00001033"/>
    </source>
</evidence>
<keyword evidence="6" id="KW-0805">Transcription regulation</keyword>
<dbReference type="InterPro" id="IPR022337">
    <property type="entry name" value="Inositol_monophosphatase_SuhB"/>
</dbReference>
<gene>
    <name evidence="10" type="ORF">CWI73_05620</name>
</gene>
<keyword evidence="6" id="KW-0804">Transcription</keyword>
<organism evidence="10 11">
    <name type="scientific">Idiomarina piscisalsi</name>
    <dbReference type="NCBI Taxonomy" id="1096243"/>
    <lineage>
        <taxon>Bacteria</taxon>
        <taxon>Pseudomonadati</taxon>
        <taxon>Pseudomonadota</taxon>
        <taxon>Gammaproteobacteria</taxon>
        <taxon>Alteromonadales</taxon>
        <taxon>Idiomarinaceae</taxon>
        <taxon>Idiomarina</taxon>
    </lineage>
</organism>
<dbReference type="EC" id="3.1.3.25" evidence="9"/>
<feature type="binding site" evidence="8">
    <location>
        <position position="86"/>
    </location>
    <ligand>
        <name>Mg(2+)</name>
        <dbReference type="ChEBI" id="CHEBI:18420"/>
        <label>1</label>
        <note>catalytic</note>
    </ligand>
</feature>
<evidence type="ECO:0000313" key="11">
    <source>
        <dbReference type="Proteomes" id="UP000288361"/>
    </source>
</evidence>
<keyword evidence="5 9" id="KW-0378">Hydrolase</keyword>
<reference evidence="10 11" key="1">
    <citation type="journal article" date="2011" name="Front. Microbiol.">
        <title>Genomic signatures of strain selection and enhancement in Bacillus atrophaeus var. globigii, a historical biowarfare simulant.</title>
        <authorList>
            <person name="Gibbons H.S."/>
            <person name="Broomall S.M."/>
            <person name="McNew L.A."/>
            <person name="Daligault H."/>
            <person name="Chapman C."/>
            <person name="Bruce D."/>
            <person name="Karavis M."/>
            <person name="Krepps M."/>
            <person name="McGregor P.A."/>
            <person name="Hong C."/>
            <person name="Park K.H."/>
            <person name="Akmal A."/>
            <person name="Feldman A."/>
            <person name="Lin J.S."/>
            <person name="Chang W.E."/>
            <person name="Higgs B.W."/>
            <person name="Demirev P."/>
            <person name="Lindquist J."/>
            <person name="Liem A."/>
            <person name="Fochler E."/>
            <person name="Read T.D."/>
            <person name="Tapia R."/>
            <person name="Johnson S."/>
            <person name="Bishop-Lilly K.A."/>
            <person name="Detter C."/>
            <person name="Han C."/>
            <person name="Sozhamannan S."/>
            <person name="Rosenzweig C.N."/>
            <person name="Skowronski E.W."/>
        </authorList>
    </citation>
    <scope>NUCLEOTIDE SEQUENCE [LARGE SCALE GENOMIC DNA]</scope>
    <source>
        <strain evidence="10 11">TPS4-2</strain>
    </source>
</reference>
<dbReference type="PRINTS" id="PR00377">
    <property type="entry name" value="IMPHPHTASES"/>
</dbReference>
<comment type="cofactor">
    <cofactor evidence="2 8 9">
        <name>Mg(2+)</name>
        <dbReference type="ChEBI" id="CHEBI:18420"/>
    </cofactor>
</comment>
<dbReference type="Pfam" id="PF00459">
    <property type="entry name" value="Inositol_P"/>
    <property type="match status" value="1"/>
</dbReference>
<evidence type="ECO:0000256" key="4">
    <source>
        <dbReference type="ARBA" id="ARBA00022723"/>
    </source>
</evidence>
<name>A0A432YTW4_9GAMM</name>
<dbReference type="PRINTS" id="PR01959">
    <property type="entry name" value="SBIMPHPHTASE"/>
</dbReference>
<protein>
    <recommendedName>
        <fullName evidence="9">Inositol-1-monophosphatase</fullName>
        <ecNumber evidence="9">3.1.3.25</ecNumber>
    </recommendedName>
</protein>
<dbReference type="Proteomes" id="UP000288361">
    <property type="component" value="Unassembled WGS sequence"/>
</dbReference>
<comment type="similarity">
    <text evidence="3 9">Belongs to the inositol monophosphatase superfamily.</text>
</comment>
<dbReference type="PANTHER" id="PTHR20854">
    <property type="entry name" value="INOSITOL MONOPHOSPHATASE"/>
    <property type="match status" value="1"/>
</dbReference>